<dbReference type="Pfam" id="PF07883">
    <property type="entry name" value="Cupin_2"/>
    <property type="match status" value="1"/>
</dbReference>
<evidence type="ECO:0000313" key="3">
    <source>
        <dbReference type="Proteomes" id="UP000664293"/>
    </source>
</evidence>
<comment type="caution">
    <text evidence="2">The sequence shown here is derived from an EMBL/GenBank/DDBJ whole genome shotgun (WGS) entry which is preliminary data.</text>
</comment>
<protein>
    <submittedName>
        <fullName evidence="2">Cupin domain-containing protein</fullName>
    </submittedName>
</protein>
<dbReference type="Gene3D" id="2.60.120.10">
    <property type="entry name" value="Jelly Rolls"/>
    <property type="match status" value="1"/>
</dbReference>
<dbReference type="Proteomes" id="UP000664293">
    <property type="component" value="Unassembled WGS sequence"/>
</dbReference>
<dbReference type="InterPro" id="IPR014710">
    <property type="entry name" value="RmlC-like_jellyroll"/>
</dbReference>
<dbReference type="SUPFAM" id="SSF51182">
    <property type="entry name" value="RmlC-like cupins"/>
    <property type="match status" value="1"/>
</dbReference>
<name>A0ABS3E2X0_9GAMM</name>
<sequence>MPATDAFVQAQDVEVEDLGGGIKRQILGHDDNLMIVRVWFEEGSIGYVHKHPHTQVSYVESGEFEVQVDGRKKLLKAGDSFYIAPHLEHGAVCKKAGVLLDTFSPYREDFLENESGK</sequence>
<feature type="domain" description="Cupin type-2" evidence="1">
    <location>
        <begin position="40"/>
        <end position="95"/>
    </location>
</feature>
<dbReference type="RefSeq" id="WP_066959617.1">
    <property type="nucleotide sequence ID" value="NZ_JAEKJR010000001.1"/>
</dbReference>
<keyword evidence="3" id="KW-1185">Reference proteome</keyword>
<dbReference type="PIRSF" id="PIRSF029883">
    <property type="entry name" value="KdgF"/>
    <property type="match status" value="1"/>
</dbReference>
<reference evidence="2 3" key="1">
    <citation type="submission" date="2020-12" db="EMBL/GenBank/DDBJ databases">
        <title>Oil enriched cultivation method for isolating marine PHA-producing bacteria.</title>
        <authorList>
            <person name="Zheng W."/>
            <person name="Yu S."/>
            <person name="Huang Y."/>
        </authorList>
    </citation>
    <scope>NUCLEOTIDE SEQUENCE [LARGE SCALE GENOMIC DNA]</scope>
    <source>
        <strain evidence="2 3">SN0-2</strain>
    </source>
</reference>
<dbReference type="InterPro" id="IPR025499">
    <property type="entry name" value="KdgF"/>
</dbReference>
<accession>A0ABS3E2X0</accession>
<evidence type="ECO:0000313" key="2">
    <source>
        <dbReference type="EMBL" id="MBN8429479.1"/>
    </source>
</evidence>
<dbReference type="InterPro" id="IPR013096">
    <property type="entry name" value="Cupin_2"/>
</dbReference>
<gene>
    <name evidence="2" type="ORF">JF535_01320</name>
</gene>
<dbReference type="PANTHER" id="PTHR40112">
    <property type="entry name" value="H2HPP ISOMERASE"/>
    <property type="match status" value="1"/>
</dbReference>
<organism evidence="2 3">
    <name type="scientific">Microbulbifer salipaludis</name>
    <dbReference type="NCBI Taxonomy" id="187980"/>
    <lineage>
        <taxon>Bacteria</taxon>
        <taxon>Pseudomonadati</taxon>
        <taxon>Pseudomonadota</taxon>
        <taxon>Gammaproteobacteria</taxon>
        <taxon>Cellvibrionales</taxon>
        <taxon>Microbulbiferaceae</taxon>
        <taxon>Microbulbifer</taxon>
    </lineage>
</organism>
<dbReference type="InterPro" id="IPR052535">
    <property type="entry name" value="Bacilysin_H2HPP_isomerase"/>
</dbReference>
<evidence type="ECO:0000259" key="1">
    <source>
        <dbReference type="Pfam" id="PF07883"/>
    </source>
</evidence>
<proteinExistence type="predicted"/>
<dbReference type="PANTHER" id="PTHR40112:SF1">
    <property type="entry name" value="H2HPP ISOMERASE"/>
    <property type="match status" value="1"/>
</dbReference>
<dbReference type="CDD" id="cd02238">
    <property type="entry name" value="cupin_KdgF"/>
    <property type="match status" value="1"/>
</dbReference>
<dbReference type="InterPro" id="IPR011051">
    <property type="entry name" value="RmlC_Cupin_sf"/>
</dbReference>
<dbReference type="EMBL" id="JAEKJR010000001">
    <property type="protein sequence ID" value="MBN8429479.1"/>
    <property type="molecule type" value="Genomic_DNA"/>
</dbReference>